<dbReference type="GO" id="GO:0003700">
    <property type="term" value="F:DNA-binding transcription factor activity"/>
    <property type="evidence" value="ECO:0007669"/>
    <property type="project" value="InterPro"/>
</dbReference>
<name>A0AAN7MDW9_TRANT</name>
<feature type="domain" description="TCP" evidence="7">
    <location>
        <begin position="51"/>
        <end position="109"/>
    </location>
</feature>
<feature type="region of interest" description="Disordered" evidence="6">
    <location>
        <begin position="290"/>
        <end position="315"/>
    </location>
</feature>
<evidence type="ECO:0000256" key="3">
    <source>
        <dbReference type="ARBA" id="ARBA00023125"/>
    </source>
</evidence>
<dbReference type="GO" id="GO:0005634">
    <property type="term" value="C:nucleus"/>
    <property type="evidence" value="ECO:0007669"/>
    <property type="project" value="UniProtKB-SubCell"/>
</dbReference>
<feature type="region of interest" description="Disordered" evidence="6">
    <location>
        <begin position="109"/>
        <end position="137"/>
    </location>
</feature>
<keyword evidence="5" id="KW-0539">Nucleus</keyword>
<keyword evidence="4" id="KW-0804">Transcription</keyword>
<dbReference type="InterPro" id="IPR017887">
    <property type="entry name" value="TF_TCP_subgr"/>
</dbReference>
<dbReference type="InterPro" id="IPR005333">
    <property type="entry name" value="Transcription_factor_TCP"/>
</dbReference>
<feature type="region of interest" description="Disordered" evidence="6">
    <location>
        <begin position="347"/>
        <end position="377"/>
    </location>
</feature>
<evidence type="ECO:0000256" key="5">
    <source>
        <dbReference type="ARBA" id="ARBA00023242"/>
    </source>
</evidence>
<keyword evidence="2" id="KW-0805">Transcription regulation</keyword>
<keyword evidence="3" id="KW-0238">DNA-binding</keyword>
<dbReference type="EMBL" id="JAXQNO010000006">
    <property type="protein sequence ID" value="KAK4796777.1"/>
    <property type="molecule type" value="Genomic_DNA"/>
</dbReference>
<evidence type="ECO:0000256" key="2">
    <source>
        <dbReference type="ARBA" id="ARBA00023015"/>
    </source>
</evidence>
<evidence type="ECO:0000256" key="4">
    <source>
        <dbReference type="ARBA" id="ARBA00023163"/>
    </source>
</evidence>
<feature type="compositionally biased region" description="Low complexity" evidence="6">
    <location>
        <begin position="117"/>
        <end position="131"/>
    </location>
</feature>
<reference evidence="8 9" key="1">
    <citation type="journal article" date="2023" name="Hortic Res">
        <title>Pangenome of water caltrop reveals structural variations and asymmetric subgenome divergence after allopolyploidization.</title>
        <authorList>
            <person name="Zhang X."/>
            <person name="Chen Y."/>
            <person name="Wang L."/>
            <person name="Yuan Y."/>
            <person name="Fang M."/>
            <person name="Shi L."/>
            <person name="Lu R."/>
            <person name="Comes H.P."/>
            <person name="Ma Y."/>
            <person name="Chen Y."/>
            <person name="Huang G."/>
            <person name="Zhou Y."/>
            <person name="Zheng Z."/>
            <person name="Qiu Y."/>
        </authorList>
    </citation>
    <scope>NUCLEOTIDE SEQUENCE [LARGE SCALE GENOMIC DNA]</scope>
    <source>
        <strain evidence="8">F231</strain>
    </source>
</reference>
<feature type="compositionally biased region" description="Low complexity" evidence="6">
    <location>
        <begin position="363"/>
        <end position="377"/>
    </location>
</feature>
<evidence type="ECO:0000259" key="7">
    <source>
        <dbReference type="PROSITE" id="PS51369"/>
    </source>
</evidence>
<dbReference type="GO" id="GO:0043565">
    <property type="term" value="F:sequence-specific DNA binding"/>
    <property type="evidence" value="ECO:0007669"/>
    <property type="project" value="TreeGrafter"/>
</dbReference>
<evidence type="ECO:0000256" key="6">
    <source>
        <dbReference type="SAM" id="MobiDB-lite"/>
    </source>
</evidence>
<gene>
    <name evidence="8" type="ORF">SAY86_029103</name>
</gene>
<evidence type="ECO:0000313" key="9">
    <source>
        <dbReference type="Proteomes" id="UP001346149"/>
    </source>
</evidence>
<dbReference type="GO" id="GO:2000032">
    <property type="term" value="P:regulation of secondary shoot formation"/>
    <property type="evidence" value="ECO:0007669"/>
    <property type="project" value="TreeGrafter"/>
</dbReference>
<keyword evidence="9" id="KW-1185">Reference proteome</keyword>
<dbReference type="AlphaFoldDB" id="A0AAN7MDW9"/>
<evidence type="ECO:0000313" key="8">
    <source>
        <dbReference type="EMBL" id="KAK4796777.1"/>
    </source>
</evidence>
<evidence type="ECO:0000256" key="1">
    <source>
        <dbReference type="ARBA" id="ARBA00004123"/>
    </source>
</evidence>
<organism evidence="8 9">
    <name type="scientific">Trapa natans</name>
    <name type="common">Water chestnut</name>
    <dbReference type="NCBI Taxonomy" id="22666"/>
    <lineage>
        <taxon>Eukaryota</taxon>
        <taxon>Viridiplantae</taxon>
        <taxon>Streptophyta</taxon>
        <taxon>Embryophyta</taxon>
        <taxon>Tracheophyta</taxon>
        <taxon>Spermatophyta</taxon>
        <taxon>Magnoliopsida</taxon>
        <taxon>eudicotyledons</taxon>
        <taxon>Gunneridae</taxon>
        <taxon>Pentapetalae</taxon>
        <taxon>rosids</taxon>
        <taxon>malvids</taxon>
        <taxon>Myrtales</taxon>
        <taxon>Lythraceae</taxon>
        <taxon>Trapa</taxon>
    </lineage>
</organism>
<protein>
    <recommendedName>
        <fullName evidence="7">TCP domain-containing protein</fullName>
    </recommendedName>
</protein>
<dbReference type="PANTHER" id="PTHR31072">
    <property type="entry name" value="TRANSCRIPTION FACTOR TCP4-RELATED"/>
    <property type="match status" value="1"/>
</dbReference>
<comment type="caution">
    <text evidence="8">The sequence shown here is derived from an EMBL/GenBank/DDBJ whole genome shotgun (WGS) entry which is preliminary data.</text>
</comment>
<dbReference type="PROSITE" id="PS51369">
    <property type="entry name" value="TCP"/>
    <property type="match status" value="1"/>
</dbReference>
<sequence length="377" mass="39762">MSRLSQKGIEVDGKREYAIEGHGARISIMKGGSGGEIVQVQGGHIIRSTGRKDRHSKVYTSKGPRDRRVRLSANTAIQFYDVQDRLGFDRPSKAVDWLIKKARSSIDKLSDLPPWNPSSAASAGPSAAEPSRSGEEPLLQELPSGYAVAGGSSTFMSSAPQLDDSDAMKLFFPTSNAGASSCFGGYTVPPEMVVARAVHQGEDLGLSLHPFQHSPGGLQSSSNRTLFASPVEALGPACSNYPQRLIGWPGGDSAGTEESRGVAAGHGFLTSYPGGGSTLMMVNPQRGTLQSSFSSSFDESPMVSIPSDSHHHNNPPVAATAAAHQLSFLSGRFGSDSLTPFYYTSRVHGGSSHDQHHHHGMISDGPSSTTSPSSGDQ</sequence>
<accession>A0AAN7MDW9</accession>
<dbReference type="Pfam" id="PF03634">
    <property type="entry name" value="TCP"/>
    <property type="match status" value="1"/>
</dbReference>
<proteinExistence type="predicted"/>
<dbReference type="Proteomes" id="UP001346149">
    <property type="component" value="Unassembled WGS sequence"/>
</dbReference>
<dbReference type="PANTHER" id="PTHR31072:SF240">
    <property type="entry name" value="TRANSCRIPTION FACTOR TCP10"/>
    <property type="match status" value="1"/>
</dbReference>
<comment type="subcellular location">
    <subcellularLocation>
        <location evidence="1">Nucleus</location>
    </subcellularLocation>
</comment>